<protein>
    <submittedName>
        <fullName evidence="2">Uncharacterized protein</fullName>
    </submittedName>
</protein>
<comment type="caution">
    <text evidence="2">The sequence shown here is derived from an EMBL/GenBank/DDBJ whole genome shotgun (WGS) entry which is preliminary data.</text>
</comment>
<dbReference type="EMBL" id="MUTJ01000061">
    <property type="protein sequence ID" value="ONU83305.1"/>
    <property type="molecule type" value="Genomic_DNA"/>
</dbReference>
<proteinExistence type="predicted"/>
<evidence type="ECO:0000313" key="3">
    <source>
        <dbReference type="Proteomes" id="UP000188543"/>
    </source>
</evidence>
<keyword evidence="1" id="KW-0472">Membrane</keyword>
<keyword evidence="1" id="KW-1133">Transmembrane helix</keyword>
<name>A0A1V2W1F0_9BURK</name>
<dbReference type="Proteomes" id="UP000188543">
    <property type="component" value="Unassembled WGS sequence"/>
</dbReference>
<keyword evidence="1" id="KW-0812">Transmembrane</keyword>
<accession>A0A1V2W1F0</accession>
<organism evidence="2 3">
    <name type="scientific">Burkholderia cenocepacia</name>
    <dbReference type="NCBI Taxonomy" id="95486"/>
    <lineage>
        <taxon>Bacteria</taxon>
        <taxon>Pseudomonadati</taxon>
        <taxon>Pseudomonadota</taxon>
        <taxon>Betaproteobacteria</taxon>
        <taxon>Burkholderiales</taxon>
        <taxon>Burkholderiaceae</taxon>
        <taxon>Burkholderia</taxon>
        <taxon>Burkholderia cepacia complex</taxon>
    </lineage>
</organism>
<sequence>MAVDVSAPHPSRGPSPLAIVGLMVFAGLFAWLGLKLVKYNYPDSLASAKDVPSWMVDGHYGTFTDADMLALRGGQCSHDPIFVRTKPDGSAVLTCGIPAQAGPVLLFVVDALDPHSVYHHAGT</sequence>
<feature type="transmembrane region" description="Helical" evidence="1">
    <location>
        <begin position="15"/>
        <end position="34"/>
    </location>
</feature>
<gene>
    <name evidence="2" type="ORF">A8E72_20135</name>
</gene>
<dbReference type="AlphaFoldDB" id="A0A1V2W1F0"/>
<reference evidence="2 3" key="1">
    <citation type="submission" date="2016-08" db="EMBL/GenBank/DDBJ databases">
        <authorList>
            <person name="Seilhamer J.J."/>
        </authorList>
    </citation>
    <scope>NUCLEOTIDE SEQUENCE [LARGE SCALE GENOMIC DNA]</scope>
    <source>
        <strain evidence="2 3">VC14762</strain>
    </source>
</reference>
<evidence type="ECO:0000313" key="2">
    <source>
        <dbReference type="EMBL" id="ONU83305.1"/>
    </source>
</evidence>
<evidence type="ECO:0000256" key="1">
    <source>
        <dbReference type="SAM" id="Phobius"/>
    </source>
</evidence>